<dbReference type="AlphaFoldDB" id="A0A067PAL1"/>
<evidence type="ECO:0000256" key="1">
    <source>
        <dbReference type="SAM" id="Phobius"/>
    </source>
</evidence>
<organism evidence="3 4">
    <name type="scientific">Pleurotus ostreatus (strain PC15)</name>
    <name type="common">Oyster mushroom</name>
    <dbReference type="NCBI Taxonomy" id="1137138"/>
    <lineage>
        <taxon>Eukaryota</taxon>
        <taxon>Fungi</taxon>
        <taxon>Dikarya</taxon>
        <taxon>Basidiomycota</taxon>
        <taxon>Agaricomycotina</taxon>
        <taxon>Agaricomycetes</taxon>
        <taxon>Agaricomycetidae</taxon>
        <taxon>Agaricales</taxon>
        <taxon>Pleurotineae</taxon>
        <taxon>Pleurotaceae</taxon>
        <taxon>Pleurotus</taxon>
    </lineage>
</organism>
<dbReference type="EMBL" id="KL198004">
    <property type="protein sequence ID" value="KDQ32916.1"/>
    <property type="molecule type" value="Genomic_DNA"/>
</dbReference>
<dbReference type="PANTHER" id="PTHR40465">
    <property type="entry name" value="CHROMOSOME 1, WHOLE GENOME SHOTGUN SEQUENCE"/>
    <property type="match status" value="1"/>
</dbReference>
<feature type="transmembrane region" description="Helical" evidence="1">
    <location>
        <begin position="181"/>
        <end position="201"/>
    </location>
</feature>
<dbReference type="VEuPathDB" id="FungiDB:PLEOSDRAFT_1098904"/>
<feature type="transmembrane region" description="Helical" evidence="1">
    <location>
        <begin position="246"/>
        <end position="267"/>
    </location>
</feature>
<feature type="domain" description="DUF6534" evidence="2">
    <location>
        <begin position="185"/>
        <end position="271"/>
    </location>
</feature>
<keyword evidence="1" id="KW-1133">Transmembrane helix</keyword>
<dbReference type="Pfam" id="PF20152">
    <property type="entry name" value="DUF6534"/>
    <property type="match status" value="1"/>
</dbReference>
<reference evidence="4" key="1">
    <citation type="journal article" date="2014" name="Proc. Natl. Acad. Sci. U.S.A.">
        <title>Extensive sampling of basidiomycete genomes demonstrates inadequacy of the white-rot/brown-rot paradigm for wood decay fungi.</title>
        <authorList>
            <person name="Riley R."/>
            <person name="Salamov A.A."/>
            <person name="Brown D.W."/>
            <person name="Nagy L.G."/>
            <person name="Floudas D."/>
            <person name="Held B.W."/>
            <person name="Levasseur A."/>
            <person name="Lombard V."/>
            <person name="Morin E."/>
            <person name="Otillar R."/>
            <person name="Lindquist E.A."/>
            <person name="Sun H."/>
            <person name="LaButti K.M."/>
            <person name="Schmutz J."/>
            <person name="Jabbour D."/>
            <person name="Luo H."/>
            <person name="Baker S.E."/>
            <person name="Pisabarro A.G."/>
            <person name="Walton J.D."/>
            <person name="Blanchette R.A."/>
            <person name="Henrissat B."/>
            <person name="Martin F."/>
            <person name="Cullen D."/>
            <person name="Hibbett D.S."/>
            <person name="Grigoriev I.V."/>
        </authorList>
    </citation>
    <scope>NUCLEOTIDE SEQUENCE [LARGE SCALE GENOMIC DNA]</scope>
    <source>
        <strain evidence="4">PC15</strain>
    </source>
</reference>
<feature type="transmembrane region" description="Helical" evidence="1">
    <location>
        <begin position="138"/>
        <end position="161"/>
    </location>
</feature>
<name>A0A067PAL1_PLEO1</name>
<dbReference type="InterPro" id="IPR045339">
    <property type="entry name" value="DUF6534"/>
</dbReference>
<dbReference type="OrthoDB" id="3263055at2759"/>
<keyword evidence="1" id="KW-0812">Transmembrane</keyword>
<keyword evidence="1" id="KW-0472">Membrane</keyword>
<gene>
    <name evidence="3" type="ORF">PLEOSDRAFT_1098904</name>
</gene>
<feature type="transmembrane region" description="Helical" evidence="1">
    <location>
        <begin position="12"/>
        <end position="35"/>
    </location>
</feature>
<dbReference type="PANTHER" id="PTHR40465:SF1">
    <property type="entry name" value="DUF6534 DOMAIN-CONTAINING PROTEIN"/>
    <property type="match status" value="1"/>
</dbReference>
<dbReference type="HOGENOM" id="CLU_046025_5_4_1"/>
<dbReference type="Proteomes" id="UP000027073">
    <property type="component" value="Unassembled WGS sequence"/>
</dbReference>
<protein>
    <recommendedName>
        <fullName evidence="2">DUF6534 domain-containing protein</fullName>
    </recommendedName>
</protein>
<dbReference type="STRING" id="1137138.A0A067PAL1"/>
<evidence type="ECO:0000313" key="4">
    <source>
        <dbReference type="Proteomes" id="UP000027073"/>
    </source>
</evidence>
<proteinExistence type="predicted"/>
<dbReference type="InParanoid" id="A0A067PAL1"/>
<sequence length="336" mass="37735">MSAIAIDNTMGAALIGCILAAALYGVSTVQTFFYFTHYSRDPWYTQQIVLAVWVFDTLHQALITHTVYHYVISNYFNPTALGNMIWQEYPARSIGQRFHWTHRAKVIHSQFHIAYRKRPNLFPSYLMHRIWRLSGKKIWPLILIGPFIVGEFMCSLVFTILSLQMTTFAELTSLKGLSMSVNVLAAAGDLLISICLVLMLHKRRTGFKKSNTIISRLIIFTINTGLLTTMCAIASLISILVWDTTLIYVSFFFCIGRFYANTLLATLNARSIIRSVGADSDTNSVPLSGRHASSTLNKVGGPKPTNISIQIDTAHEYMRDDDSTTMKTKLPSAEAM</sequence>
<accession>A0A067PAL1</accession>
<evidence type="ECO:0000313" key="3">
    <source>
        <dbReference type="EMBL" id="KDQ32916.1"/>
    </source>
</evidence>
<evidence type="ECO:0000259" key="2">
    <source>
        <dbReference type="Pfam" id="PF20152"/>
    </source>
</evidence>
<feature type="transmembrane region" description="Helical" evidence="1">
    <location>
        <begin position="213"/>
        <end position="240"/>
    </location>
</feature>